<name>A0A0E0ASN7_9ORYZ</name>
<dbReference type="HOGENOM" id="CLU_1079187_0_0_1"/>
<feature type="domain" description="Transposase MuDR plant" evidence="2">
    <location>
        <begin position="178"/>
        <end position="240"/>
    </location>
</feature>
<dbReference type="Pfam" id="PF03108">
    <property type="entry name" value="DBD_Tnp_Mut"/>
    <property type="match status" value="1"/>
</dbReference>
<accession>A0A0E0ASN7</accession>
<evidence type="ECO:0000313" key="4">
    <source>
        <dbReference type="Proteomes" id="UP000026961"/>
    </source>
</evidence>
<dbReference type="EnsemblPlants" id="OGLUM08G07870.1">
    <property type="protein sequence ID" value="OGLUM08G07870.1"/>
    <property type="gene ID" value="OGLUM08G07870"/>
</dbReference>
<dbReference type="InterPro" id="IPR004332">
    <property type="entry name" value="Transposase_MuDR"/>
</dbReference>
<evidence type="ECO:0000313" key="3">
    <source>
        <dbReference type="EnsemblPlants" id="OGLUM08G07870.1"/>
    </source>
</evidence>
<protein>
    <recommendedName>
        <fullName evidence="2">Transposase MuDR plant domain-containing protein</fullName>
    </recommendedName>
</protein>
<dbReference type="AlphaFoldDB" id="A0A0E0ASN7"/>
<sequence>MASMDCTWHELVTGLVEEPALSLSVLEPSVGVGGGGGGGGGGGEGDNGGVFFVSPAGVVEQVGEPAGSPVLDVPYVATNVVDWDSLDILARYDEEGWLDIVGDDKFYELLGLRAEDEQAEMARQAGGNGGQAARGDGAEAAGDGVGDAAQDITGAAIPVFDELPWELVMPYDPDKPCMKAGTMYPNMKEFRLAVRQYAINEGFELHLIKTDPERYIGCCKVDGCPWHIVGHKQLNQKIVMVLFFFLFSYRVDVVSHNA</sequence>
<evidence type="ECO:0000256" key="1">
    <source>
        <dbReference type="SAM" id="MobiDB-lite"/>
    </source>
</evidence>
<feature type="compositionally biased region" description="Low complexity" evidence="1">
    <location>
        <begin position="133"/>
        <end position="144"/>
    </location>
</feature>
<organism evidence="3">
    <name type="scientific">Oryza glumipatula</name>
    <dbReference type="NCBI Taxonomy" id="40148"/>
    <lineage>
        <taxon>Eukaryota</taxon>
        <taxon>Viridiplantae</taxon>
        <taxon>Streptophyta</taxon>
        <taxon>Embryophyta</taxon>
        <taxon>Tracheophyta</taxon>
        <taxon>Spermatophyta</taxon>
        <taxon>Magnoliopsida</taxon>
        <taxon>Liliopsida</taxon>
        <taxon>Poales</taxon>
        <taxon>Poaceae</taxon>
        <taxon>BOP clade</taxon>
        <taxon>Oryzoideae</taxon>
        <taxon>Oryzeae</taxon>
        <taxon>Oryzinae</taxon>
        <taxon>Oryza</taxon>
    </lineage>
</organism>
<dbReference type="Proteomes" id="UP000026961">
    <property type="component" value="Chromosome 8"/>
</dbReference>
<keyword evidence="4" id="KW-1185">Reference proteome</keyword>
<feature type="region of interest" description="Disordered" evidence="1">
    <location>
        <begin position="123"/>
        <end position="144"/>
    </location>
</feature>
<dbReference type="Gramene" id="OGLUM08G07870.1">
    <property type="protein sequence ID" value="OGLUM08G07870.1"/>
    <property type="gene ID" value="OGLUM08G07870"/>
</dbReference>
<reference evidence="3" key="1">
    <citation type="submission" date="2015-04" db="UniProtKB">
        <authorList>
            <consortium name="EnsemblPlants"/>
        </authorList>
    </citation>
    <scope>IDENTIFICATION</scope>
</reference>
<evidence type="ECO:0000259" key="2">
    <source>
        <dbReference type="Pfam" id="PF03108"/>
    </source>
</evidence>
<reference evidence="3" key="2">
    <citation type="submission" date="2018-05" db="EMBL/GenBank/DDBJ databases">
        <title>OgluRS3 (Oryza glumaepatula Reference Sequence Version 3).</title>
        <authorList>
            <person name="Zhang J."/>
            <person name="Kudrna D."/>
            <person name="Lee S."/>
            <person name="Talag J."/>
            <person name="Welchert J."/>
            <person name="Wing R.A."/>
        </authorList>
    </citation>
    <scope>NUCLEOTIDE SEQUENCE [LARGE SCALE GENOMIC DNA]</scope>
</reference>
<proteinExistence type="predicted"/>